<organism evidence="2">
    <name type="scientific">uncultured Segetibacter sp</name>
    <dbReference type="NCBI Taxonomy" id="481133"/>
    <lineage>
        <taxon>Bacteria</taxon>
        <taxon>Pseudomonadati</taxon>
        <taxon>Bacteroidota</taxon>
        <taxon>Chitinophagia</taxon>
        <taxon>Chitinophagales</taxon>
        <taxon>Chitinophagaceae</taxon>
        <taxon>Segetibacter</taxon>
        <taxon>environmental samples</taxon>
    </lineage>
</organism>
<dbReference type="EMBL" id="CADCVN010001211">
    <property type="protein sequence ID" value="CAA9523920.1"/>
    <property type="molecule type" value="Genomic_DNA"/>
</dbReference>
<reference evidence="2" key="1">
    <citation type="submission" date="2020-02" db="EMBL/GenBank/DDBJ databases">
        <authorList>
            <person name="Meier V. D."/>
        </authorList>
    </citation>
    <scope>NUCLEOTIDE SEQUENCE</scope>
    <source>
        <strain evidence="2">AVDCRST_MAG96</strain>
    </source>
</reference>
<evidence type="ECO:0000256" key="1">
    <source>
        <dbReference type="SAM" id="MobiDB-lite"/>
    </source>
</evidence>
<evidence type="ECO:0000313" key="2">
    <source>
        <dbReference type="EMBL" id="CAA9523920.1"/>
    </source>
</evidence>
<gene>
    <name evidence="2" type="ORF">AVDCRST_MAG96-3080</name>
</gene>
<accession>A0A6J4TI50</accession>
<feature type="compositionally biased region" description="Basic and acidic residues" evidence="1">
    <location>
        <begin position="31"/>
        <end position="48"/>
    </location>
</feature>
<feature type="non-terminal residue" evidence="2">
    <location>
        <position position="1"/>
    </location>
</feature>
<proteinExistence type="predicted"/>
<protein>
    <submittedName>
        <fullName evidence="2">Uncharacterized protein</fullName>
    </submittedName>
</protein>
<name>A0A6J4TI50_9BACT</name>
<dbReference type="AlphaFoldDB" id="A0A6J4TI50"/>
<sequence length="48" mass="5477">TQVFCRGQFSFPQGSAGFGIQHMRTSKHNSRNLDSELKRKKEIRVPDG</sequence>
<feature type="region of interest" description="Disordered" evidence="1">
    <location>
        <begin position="15"/>
        <end position="48"/>
    </location>
</feature>